<evidence type="ECO:0000256" key="1">
    <source>
        <dbReference type="SAM" id="Phobius"/>
    </source>
</evidence>
<organism evidence="2 3">
    <name type="scientific">Arthrobotrys conoides</name>
    <dbReference type="NCBI Taxonomy" id="74498"/>
    <lineage>
        <taxon>Eukaryota</taxon>
        <taxon>Fungi</taxon>
        <taxon>Dikarya</taxon>
        <taxon>Ascomycota</taxon>
        <taxon>Pezizomycotina</taxon>
        <taxon>Orbiliomycetes</taxon>
        <taxon>Orbiliales</taxon>
        <taxon>Orbiliaceae</taxon>
        <taxon>Arthrobotrys</taxon>
    </lineage>
</organism>
<sequence length="329" mass="37776">MCEAAVGDLLMPYQNPYRGGFSSLGLGRALWIDPHTTLVPIRAPQTKVPEPTDSNWNFHKSGALNFKLPGISTIKSLGGVSNIVKESVIWTHNRMKSILGIHCPIPQPPLATPRDVFLCCRRLVDKQAVYRPINVINSHDQQFFRLIKRAYRSLRGGFGWISLREVARFRFVKFQRFYQIHVSCSEREQLPQRDHLEYEIDYPPSYQPNSLPFEPPIHPDIMIYFYNNPGCADAKEKFLKFIPKRIVNNPNPPDEAWGLYAEEGLCMWKFLTIFLAILIFSIMFISVWLVYHPGDLQNAFTPPGFIFTVVGVLMVAPEFVGYSSKQKRV</sequence>
<evidence type="ECO:0000313" key="2">
    <source>
        <dbReference type="EMBL" id="KAK6504214.1"/>
    </source>
</evidence>
<proteinExistence type="predicted"/>
<protein>
    <submittedName>
        <fullName evidence="2">Uncharacterized protein</fullName>
    </submittedName>
</protein>
<dbReference type="Proteomes" id="UP001307849">
    <property type="component" value="Unassembled WGS sequence"/>
</dbReference>
<evidence type="ECO:0000313" key="3">
    <source>
        <dbReference type="Proteomes" id="UP001307849"/>
    </source>
</evidence>
<keyword evidence="1" id="KW-0472">Membrane</keyword>
<keyword evidence="1" id="KW-0812">Transmembrane</keyword>
<feature type="transmembrane region" description="Helical" evidence="1">
    <location>
        <begin position="270"/>
        <end position="291"/>
    </location>
</feature>
<comment type="caution">
    <text evidence="2">The sequence shown here is derived from an EMBL/GenBank/DDBJ whole genome shotgun (WGS) entry which is preliminary data.</text>
</comment>
<keyword evidence="1" id="KW-1133">Transmembrane helix</keyword>
<reference evidence="2 3" key="1">
    <citation type="submission" date="2019-10" db="EMBL/GenBank/DDBJ databases">
        <authorList>
            <person name="Palmer J.M."/>
        </authorList>
    </citation>
    <scope>NUCLEOTIDE SEQUENCE [LARGE SCALE GENOMIC DNA]</scope>
    <source>
        <strain evidence="2 3">TWF506</strain>
    </source>
</reference>
<keyword evidence="3" id="KW-1185">Reference proteome</keyword>
<accession>A0AAN8N4E7</accession>
<name>A0AAN8N4E7_9PEZI</name>
<gene>
    <name evidence="2" type="ORF">TWF506_002420</name>
</gene>
<feature type="transmembrane region" description="Helical" evidence="1">
    <location>
        <begin position="303"/>
        <end position="322"/>
    </location>
</feature>
<dbReference type="AlphaFoldDB" id="A0AAN8N4E7"/>
<dbReference type="EMBL" id="JAVHJM010000010">
    <property type="protein sequence ID" value="KAK6504214.1"/>
    <property type="molecule type" value="Genomic_DNA"/>
</dbReference>